<proteinExistence type="predicted"/>
<dbReference type="GO" id="GO:0005737">
    <property type="term" value="C:cytoplasm"/>
    <property type="evidence" value="ECO:0007669"/>
    <property type="project" value="UniProtKB-SubCell"/>
</dbReference>
<feature type="compositionally biased region" description="Basic and acidic residues" evidence="5">
    <location>
        <begin position="32"/>
        <end position="41"/>
    </location>
</feature>
<protein>
    <recommendedName>
        <fullName evidence="6">WPP domain-containing protein</fullName>
    </recommendedName>
</protein>
<dbReference type="PANTHER" id="PTHR34362">
    <property type="entry name" value="WPP DOMAIN-CONTAINING PROTEIN 1-RELATED"/>
    <property type="match status" value="1"/>
</dbReference>
<dbReference type="InterPro" id="IPR038214">
    <property type="entry name" value="WPP_sf"/>
</dbReference>
<dbReference type="GO" id="GO:0048527">
    <property type="term" value="P:lateral root development"/>
    <property type="evidence" value="ECO:0007669"/>
    <property type="project" value="InterPro"/>
</dbReference>
<evidence type="ECO:0000256" key="5">
    <source>
        <dbReference type="SAM" id="MobiDB-lite"/>
    </source>
</evidence>
<dbReference type="ExpressionAtlas" id="A0A178U989">
    <property type="expression patterns" value="baseline and differential"/>
</dbReference>
<dbReference type="GO" id="GO:0005634">
    <property type="term" value="C:nucleus"/>
    <property type="evidence" value="ECO:0007669"/>
    <property type="project" value="UniProtKB-SubCell"/>
</dbReference>
<feature type="domain" description="WPP" evidence="6">
    <location>
        <begin position="51"/>
        <end position="136"/>
    </location>
</feature>
<feature type="region of interest" description="Disordered" evidence="5">
    <location>
        <begin position="1"/>
        <end position="41"/>
    </location>
</feature>
<sequence>MAETADTINTTVSTPQPQLESRSDETSCLQKHRSDATSEVTKEEKSGGILFSVWPPCQKSRDYVVNSMIKTLSTDSILSYKYGTIKPEEASAVSKSIEEKAYDIASRFVSSDGIKNLEVYGIETSERMIESAEVRFKANGSMELLLNQPIKMMQLLI</sequence>
<evidence type="ECO:0000256" key="2">
    <source>
        <dbReference type="ARBA" id="ARBA00004496"/>
    </source>
</evidence>
<dbReference type="EMBL" id="LUHQ01000005">
    <property type="protein sequence ID" value="OAO90195.1"/>
    <property type="molecule type" value="Genomic_DNA"/>
</dbReference>
<evidence type="ECO:0000313" key="8">
    <source>
        <dbReference type="Proteomes" id="UP000078284"/>
    </source>
</evidence>
<gene>
    <name evidence="7" type="ordered locus">AXX17_At5g27970</name>
</gene>
<keyword evidence="3" id="KW-0963">Cytoplasm</keyword>
<evidence type="ECO:0000313" key="7">
    <source>
        <dbReference type="EMBL" id="OAO90195.1"/>
    </source>
</evidence>
<dbReference type="Proteomes" id="UP000078284">
    <property type="component" value="Chromosome 5"/>
</dbReference>
<evidence type="ECO:0000256" key="4">
    <source>
        <dbReference type="ARBA" id="ARBA00023242"/>
    </source>
</evidence>
<feature type="compositionally biased region" description="Polar residues" evidence="5">
    <location>
        <begin position="1"/>
        <end position="20"/>
    </location>
</feature>
<dbReference type="Pfam" id="PF13943">
    <property type="entry name" value="WPP"/>
    <property type="match status" value="1"/>
</dbReference>
<dbReference type="InterPro" id="IPR025265">
    <property type="entry name" value="WPP_dom"/>
</dbReference>
<accession>A0A178U989</accession>
<reference evidence="8" key="1">
    <citation type="journal article" date="2016" name="Proc. Natl. Acad. Sci. U.S.A.">
        <title>Chromosome-level assembly of Arabidopsis thaliana Ler reveals the extent of translocation and inversion polymorphisms.</title>
        <authorList>
            <person name="Zapata L."/>
            <person name="Ding J."/>
            <person name="Willing E.M."/>
            <person name="Hartwig B."/>
            <person name="Bezdan D."/>
            <person name="Jiao W.B."/>
            <person name="Patel V."/>
            <person name="Velikkakam James G."/>
            <person name="Koornneef M."/>
            <person name="Ossowski S."/>
            <person name="Schneeberger K."/>
        </authorList>
    </citation>
    <scope>NUCLEOTIDE SEQUENCE [LARGE SCALE GENOMIC DNA]</scope>
    <source>
        <strain evidence="8">cv. Landsberg erecta</strain>
    </source>
</reference>
<dbReference type="Gene3D" id="1.10.246.200">
    <property type="entry name" value="WPP domain"/>
    <property type="match status" value="1"/>
</dbReference>
<evidence type="ECO:0000256" key="3">
    <source>
        <dbReference type="ARBA" id="ARBA00022490"/>
    </source>
</evidence>
<evidence type="ECO:0000256" key="1">
    <source>
        <dbReference type="ARBA" id="ARBA00004123"/>
    </source>
</evidence>
<dbReference type="AlphaFoldDB" id="A0A178U989"/>
<evidence type="ECO:0000259" key="6">
    <source>
        <dbReference type="Pfam" id="PF13943"/>
    </source>
</evidence>
<dbReference type="PANTHER" id="PTHR34362:SF1">
    <property type="entry name" value="WPP DOMAIN-CONTAINING PROTEIN 1-RELATED"/>
    <property type="match status" value="1"/>
</dbReference>
<name>A0A178U989_ARATH</name>
<keyword evidence="4" id="KW-0539">Nucleus</keyword>
<dbReference type="InterPro" id="IPR044692">
    <property type="entry name" value="WPP1/2/3"/>
</dbReference>
<organism evidence="7 8">
    <name type="scientific">Arabidopsis thaliana</name>
    <name type="common">Mouse-ear cress</name>
    <dbReference type="NCBI Taxonomy" id="3702"/>
    <lineage>
        <taxon>Eukaryota</taxon>
        <taxon>Viridiplantae</taxon>
        <taxon>Streptophyta</taxon>
        <taxon>Embryophyta</taxon>
        <taxon>Tracheophyta</taxon>
        <taxon>Spermatophyta</taxon>
        <taxon>Magnoliopsida</taxon>
        <taxon>eudicotyledons</taxon>
        <taxon>Gunneridae</taxon>
        <taxon>Pentapetalae</taxon>
        <taxon>rosids</taxon>
        <taxon>malvids</taxon>
        <taxon>Brassicales</taxon>
        <taxon>Brassicaceae</taxon>
        <taxon>Camelineae</taxon>
        <taxon>Arabidopsis</taxon>
    </lineage>
</organism>
<dbReference type="GO" id="GO:0000278">
    <property type="term" value="P:mitotic cell cycle"/>
    <property type="evidence" value="ECO:0007669"/>
    <property type="project" value="InterPro"/>
</dbReference>
<comment type="subcellular location">
    <subcellularLocation>
        <location evidence="2">Cytoplasm</location>
    </subcellularLocation>
    <subcellularLocation>
        <location evidence="1">Nucleus</location>
    </subcellularLocation>
</comment>
<comment type="caution">
    <text evidence="7">The sequence shown here is derived from an EMBL/GenBank/DDBJ whole genome shotgun (WGS) entry which is preliminary data.</text>
</comment>